<dbReference type="PRINTS" id="PR00385">
    <property type="entry name" value="P450"/>
</dbReference>
<keyword evidence="3" id="KW-0479">Metal-binding</keyword>
<gene>
    <name evidence="9" type="ORF">PG999_012116</name>
</gene>
<dbReference type="AlphaFoldDB" id="A0AAW0QM62"/>
<dbReference type="InterPro" id="IPR001128">
    <property type="entry name" value="Cyt_P450"/>
</dbReference>
<dbReference type="SUPFAM" id="SSF48264">
    <property type="entry name" value="Cytochrome P450"/>
    <property type="match status" value="1"/>
</dbReference>
<dbReference type="InterPro" id="IPR047146">
    <property type="entry name" value="Cyt_P450_E_CYP52_fungi"/>
</dbReference>
<dbReference type="GO" id="GO:0020037">
    <property type="term" value="F:heme binding"/>
    <property type="evidence" value="ECO:0007669"/>
    <property type="project" value="InterPro"/>
</dbReference>
<dbReference type="EMBL" id="JAQQWP010000009">
    <property type="protein sequence ID" value="KAK8101742.1"/>
    <property type="molecule type" value="Genomic_DNA"/>
</dbReference>
<reference evidence="9 10" key="1">
    <citation type="submission" date="2023-01" db="EMBL/GenBank/DDBJ databases">
        <title>Analysis of 21 Apiospora genomes using comparative genomics revels a genus with tremendous synthesis potential of carbohydrate active enzymes and secondary metabolites.</title>
        <authorList>
            <person name="Sorensen T."/>
        </authorList>
    </citation>
    <scope>NUCLEOTIDE SEQUENCE [LARGE SCALE GENOMIC DNA]</scope>
    <source>
        <strain evidence="9 10">CBS 117206</strain>
    </source>
</reference>
<accession>A0AAW0QM62</accession>
<dbReference type="PANTHER" id="PTHR24287">
    <property type="entry name" value="P450, PUTATIVE (EUROFUNG)-RELATED"/>
    <property type="match status" value="1"/>
</dbReference>
<dbReference type="Gene3D" id="1.10.630.10">
    <property type="entry name" value="Cytochrome P450"/>
    <property type="match status" value="1"/>
</dbReference>
<sequence length="1174" mass="132612">MKGGYEITMTAFWNSVRSLASFIGEIRTVVATLATVLCAYMSVRWWNQKQVANRCQLERKIAAQHNCKPVEPYVPYKWPFALDLVKRQYDILFSDHTFERMTPYFGLAETCCIHLFGLTGYFTTDPDNIETILSTNFEDYGLGTRRLASFPLLGEGIFSQDGSAWRHSRELIRRQFVRVQKQAPQAFTSHVENLISGISEAAVNGVVDLKPLMFEYTLNTTTMLLFGEPHSSMDKAEREAVRENFDYATFGCGIRVRLADAAIFYNPPKFRKACKAVHAWASFFAKKAIKHYEDFGEDAASEKYAFIVDLWKEIQDFDLVRDQLLHVLVAGRDSTASLLSWTFFHLVRNRDILERLQEEVASVPVDIEINREQIQRLPFLRCCINETLRLYPTLPMNIRFANKPTVLPRGGGPDGKSPVLLGKGAGIVYSVYHLHRREDIYGPDSKVYRPQRWENGDLAKKARPGSGYVDFNAGPRICLGKDFALMEASYAIIRILQAYPKLRLAQGIKNEPVGAEPQAYTIGLSPGDGVHVAKVREIPATIATINMFPYPPLITGVDSVRLLTVAPGNFLSPLQCTLTSVAFSERPKYVALSYTWGCPYPDTSFSPVSQVNMSVPVTLTLNNEEFFVAHNLHLFLLHLRSATHPITVWADAICINQADNAERSQQVALMAFIYTRASRVIVWLGTKEYPVTSDMFRLMSLEWRSGQTVHFAAGIAAQGNKIRRSPKPTKGVLVRIAKSSYWTRVWVVQEMCLPRLLTLFYGSDVWEYEDLQQWTLEAGIGEASDIFEPMRRLLQARNSRHSDFMSLENLLERFAANKCSELRDSVYSLLGCAHDVSPYFGQSDKMNTLDNYITSLSAGNKPSNEIRRGMGFIEVDYKRSYLDIWCSVVKFVFFQARDRVLNCHSDVGSNTRQQAVAEQQTCVLGRERQISIVRTACIVQQALGQQVEEESHDLAPPFIKAVGYVAGEILHLGPTYYSLMASSREEQDWNDCWYKHYQRSEDLERLRRTNEGYRSAISEYNQKDIRRIRQIDDPHITAWAVSQGSDTPRTSDINHGVTRPIRQTESPGPLMCLGSNCTMALVPFSTRPGDIIVRFWNCDAAIVMRPMLTMAPGSASFSLLGRANVAPMQGPDLHACPPLLWTSSSADEKSRLPGAVYVDLNMRTLQEITAGISL</sequence>
<keyword evidence="6" id="KW-0503">Monooxygenase</keyword>
<evidence type="ECO:0000256" key="5">
    <source>
        <dbReference type="ARBA" id="ARBA00023004"/>
    </source>
</evidence>
<dbReference type="Proteomes" id="UP001392437">
    <property type="component" value="Unassembled WGS sequence"/>
</dbReference>
<evidence type="ECO:0000256" key="1">
    <source>
        <dbReference type="ARBA" id="ARBA00001971"/>
    </source>
</evidence>
<evidence type="ECO:0000256" key="6">
    <source>
        <dbReference type="ARBA" id="ARBA00023033"/>
    </source>
</evidence>
<comment type="cofactor">
    <cofactor evidence="1">
        <name>heme</name>
        <dbReference type="ChEBI" id="CHEBI:30413"/>
    </cofactor>
</comment>
<feature type="region of interest" description="Disordered" evidence="7">
    <location>
        <begin position="1042"/>
        <end position="1061"/>
    </location>
</feature>
<evidence type="ECO:0000313" key="10">
    <source>
        <dbReference type="Proteomes" id="UP001392437"/>
    </source>
</evidence>
<name>A0AAW0QM62_9PEZI</name>
<evidence type="ECO:0000256" key="2">
    <source>
        <dbReference type="ARBA" id="ARBA00010617"/>
    </source>
</evidence>
<dbReference type="PRINTS" id="PR01239">
    <property type="entry name" value="EP450IICYP52"/>
</dbReference>
<organism evidence="9 10">
    <name type="scientific">Apiospora kogelbergensis</name>
    <dbReference type="NCBI Taxonomy" id="1337665"/>
    <lineage>
        <taxon>Eukaryota</taxon>
        <taxon>Fungi</taxon>
        <taxon>Dikarya</taxon>
        <taxon>Ascomycota</taxon>
        <taxon>Pezizomycotina</taxon>
        <taxon>Sordariomycetes</taxon>
        <taxon>Xylariomycetidae</taxon>
        <taxon>Amphisphaeriales</taxon>
        <taxon>Apiosporaceae</taxon>
        <taxon>Apiospora</taxon>
    </lineage>
</organism>
<comment type="caution">
    <text evidence="9">The sequence shown here is derived from an EMBL/GenBank/DDBJ whole genome shotgun (WGS) entry which is preliminary data.</text>
</comment>
<evidence type="ECO:0000256" key="3">
    <source>
        <dbReference type="ARBA" id="ARBA00022723"/>
    </source>
</evidence>
<dbReference type="Pfam" id="PF00067">
    <property type="entry name" value="p450"/>
    <property type="match status" value="1"/>
</dbReference>
<feature type="domain" description="Heterokaryon incompatibility" evidence="8">
    <location>
        <begin position="589"/>
        <end position="750"/>
    </location>
</feature>
<keyword evidence="5" id="KW-0408">Iron</keyword>
<proteinExistence type="inferred from homology"/>
<evidence type="ECO:0000256" key="7">
    <source>
        <dbReference type="SAM" id="MobiDB-lite"/>
    </source>
</evidence>
<dbReference type="PROSITE" id="PS00086">
    <property type="entry name" value="CYTOCHROME_P450"/>
    <property type="match status" value="1"/>
</dbReference>
<evidence type="ECO:0000259" key="8">
    <source>
        <dbReference type="Pfam" id="PF06985"/>
    </source>
</evidence>
<evidence type="ECO:0000256" key="4">
    <source>
        <dbReference type="ARBA" id="ARBA00023002"/>
    </source>
</evidence>
<evidence type="ECO:0000313" key="9">
    <source>
        <dbReference type="EMBL" id="KAK8101742.1"/>
    </source>
</evidence>
<keyword evidence="4" id="KW-0560">Oxidoreductase</keyword>
<dbReference type="GO" id="GO:0016712">
    <property type="term" value="F:oxidoreductase activity, acting on paired donors, with incorporation or reduction of molecular oxygen, reduced flavin or flavoprotein as one donor, and incorporation of one atom of oxygen"/>
    <property type="evidence" value="ECO:0007669"/>
    <property type="project" value="InterPro"/>
</dbReference>
<dbReference type="GO" id="GO:0005506">
    <property type="term" value="F:iron ion binding"/>
    <property type="evidence" value="ECO:0007669"/>
    <property type="project" value="InterPro"/>
</dbReference>
<keyword evidence="10" id="KW-1185">Reference proteome</keyword>
<comment type="similarity">
    <text evidence="2">Belongs to the cytochrome P450 family.</text>
</comment>
<dbReference type="InterPro" id="IPR036396">
    <property type="entry name" value="Cyt_P450_sf"/>
</dbReference>
<dbReference type="Pfam" id="PF06985">
    <property type="entry name" value="HET"/>
    <property type="match status" value="1"/>
</dbReference>
<dbReference type="InterPro" id="IPR017972">
    <property type="entry name" value="Cyt_P450_CS"/>
</dbReference>
<dbReference type="InterPro" id="IPR002974">
    <property type="entry name" value="Cyt_P450_E_CYP52_ascomycetes"/>
</dbReference>
<dbReference type="PANTHER" id="PTHR24287:SF18">
    <property type="entry name" value="CYTOCHROME P450 MONOOXYGENASE APDE-RELATED"/>
    <property type="match status" value="1"/>
</dbReference>
<protein>
    <submittedName>
        <fullName evidence="9">N-alkane-inducible cytochrome P450</fullName>
    </submittedName>
</protein>
<feature type="compositionally biased region" description="Polar residues" evidence="7">
    <location>
        <begin position="1042"/>
        <end position="1053"/>
    </location>
</feature>
<dbReference type="CDD" id="cd11063">
    <property type="entry name" value="CYP52"/>
    <property type="match status" value="1"/>
</dbReference>
<dbReference type="InterPro" id="IPR010730">
    <property type="entry name" value="HET"/>
</dbReference>